<dbReference type="GO" id="GO:0016829">
    <property type="term" value="F:lyase activity"/>
    <property type="evidence" value="ECO:0007669"/>
    <property type="project" value="UniProtKB-KW"/>
</dbReference>
<proteinExistence type="predicted"/>
<dbReference type="PANTHER" id="PTHR35908">
    <property type="entry name" value="HYPOTHETICAL FUSION PROTEIN"/>
    <property type="match status" value="1"/>
</dbReference>
<gene>
    <name evidence="2" type="ORF">FBY41_3998</name>
</gene>
<protein>
    <submittedName>
        <fullName evidence="2">Putative enzyme related to lactoylglutathione lyase</fullName>
    </submittedName>
</protein>
<name>A0A543HFZ2_9MICO</name>
<dbReference type="InterPro" id="IPR041581">
    <property type="entry name" value="Glyoxalase_6"/>
</dbReference>
<dbReference type="OrthoDB" id="1645442at2"/>
<dbReference type="Gene3D" id="3.10.180.10">
    <property type="entry name" value="2,3-Dihydroxybiphenyl 1,2-Dioxygenase, domain 1"/>
    <property type="match status" value="1"/>
</dbReference>
<dbReference type="SUPFAM" id="SSF54593">
    <property type="entry name" value="Glyoxalase/Bleomycin resistance protein/Dihydroxybiphenyl dioxygenase"/>
    <property type="match status" value="1"/>
</dbReference>
<dbReference type="InterPro" id="IPR029068">
    <property type="entry name" value="Glyas_Bleomycin-R_OHBP_Dase"/>
</dbReference>
<dbReference type="PROSITE" id="PS51819">
    <property type="entry name" value="VOC"/>
    <property type="match status" value="1"/>
</dbReference>
<dbReference type="CDD" id="cd06587">
    <property type="entry name" value="VOC"/>
    <property type="match status" value="1"/>
</dbReference>
<dbReference type="RefSeq" id="WP_141846410.1">
    <property type="nucleotide sequence ID" value="NZ_VFPM01000004.1"/>
</dbReference>
<dbReference type="EMBL" id="VFPM01000004">
    <property type="protein sequence ID" value="TQM57177.1"/>
    <property type="molecule type" value="Genomic_DNA"/>
</dbReference>
<organism evidence="2 3">
    <name type="scientific">Humibacillus xanthopallidus</name>
    <dbReference type="NCBI Taxonomy" id="412689"/>
    <lineage>
        <taxon>Bacteria</taxon>
        <taxon>Bacillati</taxon>
        <taxon>Actinomycetota</taxon>
        <taxon>Actinomycetes</taxon>
        <taxon>Micrococcales</taxon>
        <taxon>Intrasporangiaceae</taxon>
        <taxon>Humibacillus</taxon>
    </lineage>
</organism>
<evidence type="ECO:0000259" key="1">
    <source>
        <dbReference type="PROSITE" id="PS51819"/>
    </source>
</evidence>
<evidence type="ECO:0000313" key="3">
    <source>
        <dbReference type="Proteomes" id="UP000316747"/>
    </source>
</evidence>
<keyword evidence="3" id="KW-1185">Reference proteome</keyword>
<sequence>MSDTARETDATVSFDCIALDCADPAGVARFYADLLGGTVSGEGDDDGEWYDVLWDGPRISTQLAPNHESPDWPRGQQQAHLDFVVADIAAAHERVLALGGTALDPVEPPRPAPERGFRVYADPAGHPFCLCRPTKDAWG</sequence>
<keyword evidence="2" id="KW-0456">Lyase</keyword>
<dbReference type="AlphaFoldDB" id="A0A543HFZ2"/>
<dbReference type="Proteomes" id="UP000316747">
    <property type="component" value="Unassembled WGS sequence"/>
</dbReference>
<dbReference type="Pfam" id="PF18029">
    <property type="entry name" value="Glyoxalase_6"/>
    <property type="match status" value="1"/>
</dbReference>
<reference evidence="2 3" key="1">
    <citation type="submission" date="2019-06" db="EMBL/GenBank/DDBJ databases">
        <title>Genome sequencing of plant associated microbes to promote plant fitness in Sorghum bicolor and Oryza sativa.</title>
        <authorList>
            <person name="Coleman-Derr D."/>
        </authorList>
    </citation>
    <scope>NUCLEOTIDE SEQUENCE [LARGE SCALE GENOMIC DNA]</scope>
    <source>
        <strain evidence="2 3">KV-663</strain>
    </source>
</reference>
<comment type="caution">
    <text evidence="2">The sequence shown here is derived from an EMBL/GenBank/DDBJ whole genome shotgun (WGS) entry which is preliminary data.</text>
</comment>
<dbReference type="InterPro" id="IPR037523">
    <property type="entry name" value="VOC_core"/>
</dbReference>
<dbReference type="PANTHER" id="PTHR35908:SF1">
    <property type="entry name" value="CONSERVED PROTEIN"/>
    <property type="match status" value="1"/>
</dbReference>
<evidence type="ECO:0000313" key="2">
    <source>
        <dbReference type="EMBL" id="TQM57177.1"/>
    </source>
</evidence>
<accession>A0A543HFZ2</accession>
<feature type="domain" description="VOC" evidence="1">
    <location>
        <begin position="13"/>
        <end position="133"/>
    </location>
</feature>